<dbReference type="Proteomes" id="UP000282378">
    <property type="component" value="Unassembled WGS sequence"/>
</dbReference>
<proteinExistence type="predicted"/>
<gene>
    <name evidence="1" type="ORF">APX70_07670</name>
</gene>
<dbReference type="AlphaFoldDB" id="A0A3M2WFV2"/>
<protein>
    <submittedName>
        <fullName evidence="1">Type IV pilus bioproteinsis protein</fullName>
    </submittedName>
</protein>
<evidence type="ECO:0000313" key="2">
    <source>
        <dbReference type="Proteomes" id="UP000282378"/>
    </source>
</evidence>
<name>A0A3M2WFV2_PSEYM</name>
<sequence length="34" mass="3885">MCLDDQPASHYRVIVAPTGRVRIEDTKRDVALCR</sequence>
<comment type="caution">
    <text evidence="1">The sequence shown here is derived from an EMBL/GenBank/DDBJ whole genome shotgun (WGS) entry which is preliminary data.</text>
</comment>
<dbReference type="EMBL" id="RBNL01003466">
    <property type="protein sequence ID" value="RML50304.1"/>
    <property type="molecule type" value="Genomic_DNA"/>
</dbReference>
<reference evidence="1 2" key="1">
    <citation type="submission" date="2018-08" db="EMBL/GenBank/DDBJ databases">
        <title>Recombination of ecologically and evolutionarily significant loci maintains genetic cohesion in the Pseudomonas syringae species complex.</title>
        <authorList>
            <person name="Dillon M."/>
            <person name="Thakur S."/>
            <person name="Almeida R.N.D."/>
            <person name="Weir B.S."/>
            <person name="Guttman D.S."/>
        </authorList>
    </citation>
    <scope>NUCLEOTIDE SEQUENCE [LARGE SCALE GENOMIC DNA]</scope>
    <source>
        <strain evidence="1 2">88_10</strain>
    </source>
</reference>
<evidence type="ECO:0000313" key="1">
    <source>
        <dbReference type="EMBL" id="RML50304.1"/>
    </source>
</evidence>
<organism evidence="1 2">
    <name type="scientific">Pseudomonas syringae pv. maculicola</name>
    <dbReference type="NCBI Taxonomy" id="59511"/>
    <lineage>
        <taxon>Bacteria</taxon>
        <taxon>Pseudomonadati</taxon>
        <taxon>Pseudomonadota</taxon>
        <taxon>Gammaproteobacteria</taxon>
        <taxon>Pseudomonadales</taxon>
        <taxon>Pseudomonadaceae</taxon>
        <taxon>Pseudomonas</taxon>
    </lineage>
</organism>
<accession>A0A3M2WFV2</accession>